<evidence type="ECO:0000256" key="5">
    <source>
        <dbReference type="ARBA" id="ARBA00022771"/>
    </source>
</evidence>
<dbReference type="GO" id="GO:0008270">
    <property type="term" value="F:zinc ion binding"/>
    <property type="evidence" value="ECO:0007669"/>
    <property type="project" value="UniProtKB-KW"/>
</dbReference>
<keyword evidence="11" id="KW-1185">Reference proteome</keyword>
<feature type="domain" description="E3 ubiquitin-protein ligase RNF126-like zinc-ribbon" evidence="9">
    <location>
        <begin position="18"/>
        <end position="52"/>
    </location>
</feature>
<keyword evidence="3 10" id="KW-0808">Transferase</keyword>
<evidence type="ECO:0000256" key="2">
    <source>
        <dbReference type="ARBA" id="ARBA00012483"/>
    </source>
</evidence>
<accession>A0AAD8IED7</accession>
<sequence>MSLNPPHETPTSDNRIFQLYWCYQCQRTVRISSENPSEIICPRCLGQFLDEITVTRPRFIDLFTEFDPSPESRILEALALVLNPSLGLPPRNNQNPGLQTRNRRRSRRNHINIEENTDDYVPEAGILARPRDWIILRPDIPLPDNNQTRDPRIDPGNYFLGPGLEALIEELTQNDREGPPPASDLAINALPAVKITDRHLIDDSSCPVFCRHELMVPIAIEVEESSNSNTNGDTTRNHSRCLRLGRFVRSFWRSRSSIHPLHHSPQAQENSTATSGRVEQSCIIL</sequence>
<dbReference type="AlphaFoldDB" id="A0AAD8IED7"/>
<proteinExistence type="predicted"/>
<dbReference type="InterPro" id="IPR039525">
    <property type="entry name" value="RNF126-like_zinc-ribbon"/>
</dbReference>
<evidence type="ECO:0000256" key="3">
    <source>
        <dbReference type="ARBA" id="ARBA00022679"/>
    </source>
</evidence>
<protein>
    <recommendedName>
        <fullName evidence="2">RING-type E3 ubiquitin transferase</fullName>
        <ecNumber evidence="2">2.3.2.27</ecNumber>
    </recommendedName>
</protein>
<evidence type="ECO:0000256" key="8">
    <source>
        <dbReference type="SAM" id="MobiDB-lite"/>
    </source>
</evidence>
<evidence type="ECO:0000259" key="9">
    <source>
        <dbReference type="Pfam" id="PF14369"/>
    </source>
</evidence>
<comment type="caution">
    <text evidence="10">The sequence shown here is derived from an EMBL/GenBank/DDBJ whole genome shotgun (WGS) entry which is preliminary data.</text>
</comment>
<keyword evidence="5" id="KW-0863">Zinc-finger</keyword>
<dbReference type="GO" id="GO:0061630">
    <property type="term" value="F:ubiquitin protein ligase activity"/>
    <property type="evidence" value="ECO:0007669"/>
    <property type="project" value="UniProtKB-EC"/>
</dbReference>
<dbReference type="Pfam" id="PF14369">
    <property type="entry name" value="Zn_ribbon_19"/>
    <property type="match status" value="1"/>
</dbReference>
<gene>
    <name evidence="10" type="ORF">POM88_022087</name>
</gene>
<name>A0AAD8IED7_9APIA</name>
<dbReference type="EMBL" id="JAUIZM010000005">
    <property type="protein sequence ID" value="KAK1384352.1"/>
    <property type="molecule type" value="Genomic_DNA"/>
</dbReference>
<evidence type="ECO:0000256" key="4">
    <source>
        <dbReference type="ARBA" id="ARBA00022723"/>
    </source>
</evidence>
<keyword evidence="7" id="KW-0862">Zinc</keyword>
<dbReference type="Proteomes" id="UP001237642">
    <property type="component" value="Unassembled WGS sequence"/>
</dbReference>
<keyword evidence="6" id="KW-0833">Ubl conjugation pathway</keyword>
<reference evidence="10" key="2">
    <citation type="submission" date="2023-05" db="EMBL/GenBank/DDBJ databases">
        <authorList>
            <person name="Schelkunov M.I."/>
        </authorList>
    </citation>
    <scope>NUCLEOTIDE SEQUENCE</scope>
    <source>
        <strain evidence="10">Hsosn_3</strain>
        <tissue evidence="10">Leaf</tissue>
    </source>
</reference>
<evidence type="ECO:0000313" key="11">
    <source>
        <dbReference type="Proteomes" id="UP001237642"/>
    </source>
</evidence>
<reference evidence="10" key="1">
    <citation type="submission" date="2023-02" db="EMBL/GenBank/DDBJ databases">
        <title>Genome of toxic invasive species Heracleum sosnowskyi carries increased number of genes despite the absence of recent whole-genome duplications.</title>
        <authorList>
            <person name="Schelkunov M."/>
            <person name="Shtratnikova V."/>
            <person name="Makarenko M."/>
            <person name="Klepikova A."/>
            <person name="Omelchenko D."/>
            <person name="Novikova G."/>
            <person name="Obukhova E."/>
            <person name="Bogdanov V."/>
            <person name="Penin A."/>
            <person name="Logacheva M."/>
        </authorList>
    </citation>
    <scope>NUCLEOTIDE SEQUENCE</scope>
    <source>
        <strain evidence="10">Hsosn_3</strain>
        <tissue evidence="10">Leaf</tissue>
    </source>
</reference>
<evidence type="ECO:0000256" key="7">
    <source>
        <dbReference type="ARBA" id="ARBA00022833"/>
    </source>
</evidence>
<feature type="compositionally biased region" description="Polar residues" evidence="8">
    <location>
        <begin position="91"/>
        <end position="100"/>
    </location>
</feature>
<comment type="catalytic activity">
    <reaction evidence="1">
        <text>S-ubiquitinyl-[E2 ubiquitin-conjugating enzyme]-L-cysteine + [acceptor protein]-L-lysine = [E2 ubiquitin-conjugating enzyme]-L-cysteine + N(6)-ubiquitinyl-[acceptor protein]-L-lysine.</text>
        <dbReference type="EC" id="2.3.2.27"/>
    </reaction>
</comment>
<organism evidence="10 11">
    <name type="scientific">Heracleum sosnowskyi</name>
    <dbReference type="NCBI Taxonomy" id="360622"/>
    <lineage>
        <taxon>Eukaryota</taxon>
        <taxon>Viridiplantae</taxon>
        <taxon>Streptophyta</taxon>
        <taxon>Embryophyta</taxon>
        <taxon>Tracheophyta</taxon>
        <taxon>Spermatophyta</taxon>
        <taxon>Magnoliopsida</taxon>
        <taxon>eudicotyledons</taxon>
        <taxon>Gunneridae</taxon>
        <taxon>Pentapetalae</taxon>
        <taxon>asterids</taxon>
        <taxon>campanulids</taxon>
        <taxon>Apiales</taxon>
        <taxon>Apiaceae</taxon>
        <taxon>Apioideae</taxon>
        <taxon>apioid superclade</taxon>
        <taxon>Tordylieae</taxon>
        <taxon>Tordyliinae</taxon>
        <taxon>Heracleum</taxon>
    </lineage>
</organism>
<evidence type="ECO:0000313" key="10">
    <source>
        <dbReference type="EMBL" id="KAK1384352.1"/>
    </source>
</evidence>
<feature type="region of interest" description="Disordered" evidence="8">
    <location>
        <begin position="88"/>
        <end position="109"/>
    </location>
</feature>
<evidence type="ECO:0000256" key="6">
    <source>
        <dbReference type="ARBA" id="ARBA00022786"/>
    </source>
</evidence>
<evidence type="ECO:0000256" key="1">
    <source>
        <dbReference type="ARBA" id="ARBA00000900"/>
    </source>
</evidence>
<keyword evidence="4" id="KW-0479">Metal-binding</keyword>
<dbReference type="EC" id="2.3.2.27" evidence="2"/>